<dbReference type="RefSeq" id="WP_380509028.1">
    <property type="nucleotide sequence ID" value="NZ_JBHEZX010000006.1"/>
</dbReference>
<keyword evidence="2" id="KW-1185">Reference proteome</keyword>
<dbReference type="Proteomes" id="UP001592582">
    <property type="component" value="Unassembled WGS sequence"/>
</dbReference>
<sequence>MDEPWSRVTEPGTLEDLVSDALDAGYEIKERTVHDWVARGLLDSPKRHGKGRGSRPGVYAIEQRKLFLLLLSKREEMPRLPALALVPLGIWLGWGEEYVPVRQIRRAMRTWLGDGRRRLEVCQEAGKGVLGQLDHPMASDTARNRVVRLFAEVSYSGRMTPLQRVELEEAAQAVFEPKTVFGASGLIRAEGPAQAPFTVEMFMARMTGLSAAMEAVRQDKVTEDMLRRARRVYRESKEHYFAIRPALEAQTTGRMAQMFAETSAETEINDCGKDLLGAIGLLLTAPASAPVHRM</sequence>
<protein>
    <submittedName>
        <fullName evidence="1">Uncharacterized protein</fullName>
    </submittedName>
</protein>
<dbReference type="EMBL" id="JBHEZX010000006">
    <property type="protein sequence ID" value="MFC1410746.1"/>
    <property type="molecule type" value="Genomic_DNA"/>
</dbReference>
<organism evidence="1 2">
    <name type="scientific">Streptacidiphilus alkalitolerans</name>
    <dbReference type="NCBI Taxonomy" id="3342712"/>
    <lineage>
        <taxon>Bacteria</taxon>
        <taxon>Bacillati</taxon>
        <taxon>Actinomycetota</taxon>
        <taxon>Actinomycetes</taxon>
        <taxon>Kitasatosporales</taxon>
        <taxon>Streptomycetaceae</taxon>
        <taxon>Streptacidiphilus</taxon>
    </lineage>
</organism>
<accession>A0ABV6VAI9</accession>
<proteinExistence type="predicted"/>
<reference evidence="1 2" key="1">
    <citation type="submission" date="2024-09" db="EMBL/GenBank/DDBJ databases">
        <authorList>
            <person name="Lee S.D."/>
        </authorList>
    </citation>
    <scope>NUCLEOTIDE SEQUENCE [LARGE SCALE GENOMIC DNA]</scope>
    <source>
        <strain evidence="1 2">N1-1</strain>
    </source>
</reference>
<evidence type="ECO:0000313" key="2">
    <source>
        <dbReference type="Proteomes" id="UP001592582"/>
    </source>
</evidence>
<evidence type="ECO:0000313" key="1">
    <source>
        <dbReference type="EMBL" id="MFC1410746.1"/>
    </source>
</evidence>
<comment type="caution">
    <text evidence="1">The sequence shown here is derived from an EMBL/GenBank/DDBJ whole genome shotgun (WGS) entry which is preliminary data.</text>
</comment>
<gene>
    <name evidence="1" type="ORF">ACEZDG_15880</name>
</gene>
<name>A0ABV6VAI9_9ACTN</name>